<dbReference type="KEGG" id="tog:HNI00_14620"/>
<proteinExistence type="predicted"/>
<reference evidence="2" key="1">
    <citation type="submission" date="2020-05" db="EMBL/GenBank/DDBJ databases">
        <authorList>
            <person name="Zhu T."/>
            <person name="Keshari N."/>
            <person name="Lu X."/>
        </authorList>
    </citation>
    <scope>NUCLEOTIDE SEQUENCE</scope>
    <source>
        <strain evidence="2">NK1-22</strain>
    </source>
</reference>
<dbReference type="RefSeq" id="WP_316787352.1">
    <property type="nucleotide sequence ID" value="NZ_CP053540.1"/>
</dbReference>
<evidence type="ECO:0000256" key="1">
    <source>
        <dbReference type="SAM" id="SignalP"/>
    </source>
</evidence>
<feature type="signal peptide" evidence="1">
    <location>
        <begin position="1"/>
        <end position="27"/>
    </location>
</feature>
<gene>
    <name evidence="2" type="ORF">HNI00_14620</name>
</gene>
<protein>
    <recommendedName>
        <fullName evidence="3">SH3b domain-containing protein</fullName>
    </recommendedName>
</protein>
<evidence type="ECO:0000313" key="2">
    <source>
        <dbReference type="EMBL" id="WOB44240.1"/>
    </source>
</evidence>
<sequence length="144" mass="15781">MMNAKLNGLRLVLGTGLAIGLSMPAIAQMAEVPTPNRSGDYTTAIMQGNRGNYYNRRWLVVDPDPTYLNCRVSPNGVVRSRIAPGAILTAEFVRNEAIVFQNGAPWLRVRGTDALTFAQPGQTLGTCYVRANRQYIAPINEDAR</sequence>
<evidence type="ECO:0008006" key="3">
    <source>
        <dbReference type="Google" id="ProtNLM"/>
    </source>
</evidence>
<feature type="chain" id="PRO_5041733976" description="SH3b domain-containing protein" evidence="1">
    <location>
        <begin position="28"/>
        <end position="144"/>
    </location>
</feature>
<name>A0AA96YCG8_9CYAN</name>
<dbReference type="AlphaFoldDB" id="A0AA96YCG8"/>
<keyword evidence="1" id="KW-0732">Signal</keyword>
<organism evidence="2">
    <name type="scientific">Thermoleptolyngbya oregonensis NK1-22</name>
    <dbReference type="NCBI Taxonomy" id="2547457"/>
    <lineage>
        <taxon>Bacteria</taxon>
        <taxon>Bacillati</taxon>
        <taxon>Cyanobacteriota</taxon>
        <taxon>Cyanophyceae</taxon>
        <taxon>Oculatellales</taxon>
        <taxon>Oculatellaceae</taxon>
        <taxon>Thermoleptolyngbya</taxon>
    </lineage>
</organism>
<accession>A0AA96YCG8</accession>
<dbReference type="EMBL" id="CP053540">
    <property type="protein sequence ID" value="WOB44240.1"/>
    <property type="molecule type" value="Genomic_DNA"/>
</dbReference>